<evidence type="ECO:0000256" key="5">
    <source>
        <dbReference type="ARBA" id="ARBA00023136"/>
    </source>
</evidence>
<comment type="subcellular location">
    <subcellularLocation>
        <location evidence="1">Membrane</location>
        <topology evidence="1">Multi-pass membrane protein</topology>
    </subcellularLocation>
</comment>
<evidence type="ECO:0000256" key="7">
    <source>
        <dbReference type="SAM" id="Phobius"/>
    </source>
</evidence>
<protein>
    <submittedName>
        <fullName evidence="8">Uncharacterized protein</fullName>
    </submittedName>
</protein>
<comment type="caution">
    <text evidence="8">The sequence shown here is derived from an EMBL/GenBank/DDBJ whole genome shotgun (WGS) entry which is preliminary data.</text>
</comment>
<sequence>MAASIMRAVAQLRVGHARLPLQISTPSPISRRCYSSFLRPLTLTYNNNTGTTTKRPTLPHRNLPFQHQPHHRPFSLQPLIDTATTASHTLLSASQTLLTTIHSTTGTPWYVSIPLFALTLGLLTRVPTTIYSRRVLARRVRLFPLGMASVARAHADVAAAARGGGSRPRGAQLQEMVKVAVQREGKLRARRWEVQGWKDWAPALMVFPVWVVGIEGLRRMCGGPKGVLGALIYGPDAGKAVGEGAAAGGVAGQVPVPGATATAPVVGVDVVSPATGQEGILGALPTYVAEPSMATEGCLWFPDLTVADPLHVLPFVLSAMLLLNVVPRTQMAWRQLLGLETPPETWTGNTKWRLRMQRALFVVALAIGPLTINLPAALHLYWITSATLTKLYTTVISKLMPLPQNVRPATREGMPLVMPTRDDKTKPDEKR</sequence>
<dbReference type="GeneID" id="87836437"/>
<feature type="transmembrane region" description="Helical" evidence="7">
    <location>
        <begin position="359"/>
        <end position="382"/>
    </location>
</feature>
<comment type="similarity">
    <text evidence="2">Belongs to the OXA1/ALB3/YidC family.</text>
</comment>
<name>A0AAE0HBP9_9PEZI</name>
<keyword evidence="5 7" id="KW-0472">Membrane</keyword>
<feature type="region of interest" description="Disordered" evidence="6">
    <location>
        <begin position="410"/>
        <end position="431"/>
    </location>
</feature>
<organism evidence="8 9">
    <name type="scientific">Chaetomium fimeti</name>
    <dbReference type="NCBI Taxonomy" id="1854472"/>
    <lineage>
        <taxon>Eukaryota</taxon>
        <taxon>Fungi</taxon>
        <taxon>Dikarya</taxon>
        <taxon>Ascomycota</taxon>
        <taxon>Pezizomycotina</taxon>
        <taxon>Sordariomycetes</taxon>
        <taxon>Sordariomycetidae</taxon>
        <taxon>Sordariales</taxon>
        <taxon>Chaetomiaceae</taxon>
        <taxon>Chaetomium</taxon>
    </lineage>
</organism>
<dbReference type="GO" id="GO:0032977">
    <property type="term" value="F:membrane insertase activity"/>
    <property type="evidence" value="ECO:0007669"/>
    <property type="project" value="InterPro"/>
</dbReference>
<feature type="transmembrane region" description="Helical" evidence="7">
    <location>
        <begin position="309"/>
        <end position="326"/>
    </location>
</feature>
<reference evidence="8" key="2">
    <citation type="submission" date="2023-06" db="EMBL/GenBank/DDBJ databases">
        <authorList>
            <consortium name="Lawrence Berkeley National Laboratory"/>
            <person name="Haridas S."/>
            <person name="Hensen N."/>
            <person name="Bonometti L."/>
            <person name="Westerberg I."/>
            <person name="Brannstrom I.O."/>
            <person name="Guillou S."/>
            <person name="Cros-Aarteil S."/>
            <person name="Calhoun S."/>
            <person name="Kuo A."/>
            <person name="Mondo S."/>
            <person name="Pangilinan J."/>
            <person name="Riley R."/>
            <person name="Labutti K."/>
            <person name="Andreopoulos B."/>
            <person name="Lipzen A."/>
            <person name="Chen C."/>
            <person name="Yanf M."/>
            <person name="Daum C."/>
            <person name="Ng V."/>
            <person name="Clum A."/>
            <person name="Steindorff A."/>
            <person name="Ohm R."/>
            <person name="Martin F."/>
            <person name="Silar P."/>
            <person name="Natvig D."/>
            <person name="Lalanne C."/>
            <person name="Gautier V."/>
            <person name="Ament-Velasquez S.L."/>
            <person name="Kruys A."/>
            <person name="Hutchinson M.I."/>
            <person name="Powell A.J."/>
            <person name="Barry K."/>
            <person name="Miller A.N."/>
            <person name="Grigoriev I.V."/>
            <person name="Debuchy R."/>
            <person name="Gladieux P."/>
            <person name="Thoren M.H."/>
            <person name="Johannesson H."/>
        </authorList>
    </citation>
    <scope>NUCLEOTIDE SEQUENCE</scope>
    <source>
        <strain evidence="8">CBS 168.71</strain>
    </source>
</reference>
<dbReference type="AlphaFoldDB" id="A0AAE0HBP9"/>
<evidence type="ECO:0000313" key="9">
    <source>
        <dbReference type="Proteomes" id="UP001278766"/>
    </source>
</evidence>
<dbReference type="PANTHER" id="PTHR12428">
    <property type="entry name" value="OXA1"/>
    <property type="match status" value="1"/>
</dbReference>
<evidence type="ECO:0000256" key="3">
    <source>
        <dbReference type="ARBA" id="ARBA00022692"/>
    </source>
</evidence>
<keyword evidence="9" id="KW-1185">Reference proteome</keyword>
<dbReference type="Proteomes" id="UP001278766">
    <property type="component" value="Unassembled WGS sequence"/>
</dbReference>
<keyword evidence="4 7" id="KW-1133">Transmembrane helix</keyword>
<gene>
    <name evidence="8" type="ORF">B0H64DRAFT_215113</name>
</gene>
<dbReference type="GO" id="GO:0005743">
    <property type="term" value="C:mitochondrial inner membrane"/>
    <property type="evidence" value="ECO:0007669"/>
    <property type="project" value="TreeGrafter"/>
</dbReference>
<dbReference type="PANTHER" id="PTHR12428:SF65">
    <property type="entry name" value="CYTOCHROME C OXIDASE ASSEMBLY PROTEIN COX18, MITOCHONDRIAL"/>
    <property type="match status" value="1"/>
</dbReference>
<dbReference type="GO" id="GO:0033617">
    <property type="term" value="P:mitochondrial respiratory chain complex IV assembly"/>
    <property type="evidence" value="ECO:0007669"/>
    <property type="project" value="TreeGrafter"/>
</dbReference>
<dbReference type="EMBL" id="JAUEPN010000006">
    <property type="protein sequence ID" value="KAK3293501.1"/>
    <property type="molecule type" value="Genomic_DNA"/>
</dbReference>
<proteinExistence type="inferred from homology"/>
<evidence type="ECO:0000256" key="1">
    <source>
        <dbReference type="ARBA" id="ARBA00004141"/>
    </source>
</evidence>
<evidence type="ECO:0000256" key="2">
    <source>
        <dbReference type="ARBA" id="ARBA00009877"/>
    </source>
</evidence>
<accession>A0AAE0HBP9</accession>
<evidence type="ECO:0000313" key="8">
    <source>
        <dbReference type="EMBL" id="KAK3293501.1"/>
    </source>
</evidence>
<dbReference type="InterPro" id="IPR001708">
    <property type="entry name" value="YidC/ALB3/OXA1/COX18"/>
</dbReference>
<evidence type="ECO:0000256" key="4">
    <source>
        <dbReference type="ARBA" id="ARBA00022989"/>
    </source>
</evidence>
<feature type="compositionally biased region" description="Basic and acidic residues" evidence="6">
    <location>
        <begin position="420"/>
        <end position="431"/>
    </location>
</feature>
<dbReference type="GO" id="GO:0032979">
    <property type="term" value="P:protein insertion into mitochondrial inner membrane from matrix"/>
    <property type="evidence" value="ECO:0007669"/>
    <property type="project" value="TreeGrafter"/>
</dbReference>
<reference evidence="8" key="1">
    <citation type="journal article" date="2023" name="Mol. Phylogenet. Evol.">
        <title>Genome-scale phylogeny and comparative genomics of the fungal order Sordariales.</title>
        <authorList>
            <person name="Hensen N."/>
            <person name="Bonometti L."/>
            <person name="Westerberg I."/>
            <person name="Brannstrom I.O."/>
            <person name="Guillou S."/>
            <person name="Cros-Aarteil S."/>
            <person name="Calhoun S."/>
            <person name="Haridas S."/>
            <person name="Kuo A."/>
            <person name="Mondo S."/>
            <person name="Pangilinan J."/>
            <person name="Riley R."/>
            <person name="LaButti K."/>
            <person name="Andreopoulos B."/>
            <person name="Lipzen A."/>
            <person name="Chen C."/>
            <person name="Yan M."/>
            <person name="Daum C."/>
            <person name="Ng V."/>
            <person name="Clum A."/>
            <person name="Steindorff A."/>
            <person name="Ohm R.A."/>
            <person name="Martin F."/>
            <person name="Silar P."/>
            <person name="Natvig D.O."/>
            <person name="Lalanne C."/>
            <person name="Gautier V."/>
            <person name="Ament-Velasquez S.L."/>
            <person name="Kruys A."/>
            <person name="Hutchinson M.I."/>
            <person name="Powell A.J."/>
            <person name="Barry K."/>
            <person name="Miller A.N."/>
            <person name="Grigoriev I.V."/>
            <person name="Debuchy R."/>
            <person name="Gladieux P."/>
            <person name="Hiltunen Thoren M."/>
            <person name="Johannesson H."/>
        </authorList>
    </citation>
    <scope>NUCLEOTIDE SEQUENCE</scope>
    <source>
        <strain evidence="8">CBS 168.71</strain>
    </source>
</reference>
<keyword evidence="3 7" id="KW-0812">Transmembrane</keyword>
<evidence type="ECO:0000256" key="6">
    <source>
        <dbReference type="SAM" id="MobiDB-lite"/>
    </source>
</evidence>
<dbReference type="RefSeq" id="XP_062657015.1">
    <property type="nucleotide sequence ID" value="XM_062799489.1"/>
</dbReference>